<dbReference type="Pfam" id="PF00496">
    <property type="entry name" value="SBP_bac_5"/>
    <property type="match status" value="1"/>
</dbReference>
<dbReference type="RefSeq" id="WP_165328117.1">
    <property type="nucleotide sequence ID" value="NZ_CP049109.1"/>
</dbReference>
<dbReference type="InterPro" id="IPR000914">
    <property type="entry name" value="SBP_5_dom"/>
</dbReference>
<dbReference type="PROSITE" id="PS51257">
    <property type="entry name" value="PROKAR_LIPOPROTEIN"/>
    <property type="match status" value="1"/>
</dbReference>
<accession>A0A6G6Y8Q8</accession>
<evidence type="ECO:0000313" key="6">
    <source>
        <dbReference type="EMBL" id="QIG81187.1"/>
    </source>
</evidence>
<name>A0A6G6Y8Q8_9SPHN</name>
<dbReference type="SUPFAM" id="SSF53850">
    <property type="entry name" value="Periplasmic binding protein-like II"/>
    <property type="match status" value="1"/>
</dbReference>
<dbReference type="KEGG" id="spzr:G5C33_16325"/>
<evidence type="ECO:0000313" key="7">
    <source>
        <dbReference type="Proteomes" id="UP000501568"/>
    </source>
</evidence>
<sequence length="490" mass="53556">MTRSPLPLVFALALALAGCGKPRPDDIPVEVSAIGGPAVAADPSRGPLDTPQAVRMYATAQGLVRFDANGQIVAGLAERWIVIDEGRSYIFRLRDAEWTDGTPVTAAQVAQLLGRAIAPRTRNQLAPSLRVIDEIVEMTPQVIEVRLRQPRPDMLNLFAQPELAIFRVGELDGSGPFRVTEEEDGALLLSPAFDPTRTQAEADPREPRPVEQVRLRGERAAVALARFMARRSDLILGGSFVDWPLVDIAGVDSAQVQFDPAEGLFGLAVVERDGFLETAENRAAIAMSIDRAGMTGAVLDAWTPSETLLPVQLDSAAEPAQPDWRSQTLEERRVVARRRVALWRREHDGAPPRLRIALPYGSGANRVWAYIGNALLRIGIQPVRVPLNGDADLRLIDAVAPYDSARWYLGTACRVCSPDAQAALEAARKAGTIEERAQRIAEADALLTRDAAFIPLAKPLRWSIVAPRLDAWQGNPRAWHPLDQLRNDSK</sequence>
<comment type="similarity">
    <text evidence="2">Belongs to the bacterial solute-binding protein 5 family.</text>
</comment>
<evidence type="ECO:0000256" key="2">
    <source>
        <dbReference type="ARBA" id="ARBA00005695"/>
    </source>
</evidence>
<keyword evidence="4" id="KW-0732">Signal</keyword>
<reference evidence="6 7" key="1">
    <citation type="submission" date="2020-02" db="EMBL/GenBank/DDBJ databases">
        <authorList>
            <person name="Zheng R.K."/>
            <person name="Sun C.M."/>
        </authorList>
    </citation>
    <scope>NUCLEOTIDE SEQUENCE [LARGE SCALE GENOMIC DNA]</scope>
    <source>
        <strain evidence="7">zrk23</strain>
    </source>
</reference>
<gene>
    <name evidence="6" type="ORF">G5C33_16325</name>
</gene>
<dbReference type="PANTHER" id="PTHR30290">
    <property type="entry name" value="PERIPLASMIC BINDING COMPONENT OF ABC TRANSPORTER"/>
    <property type="match status" value="1"/>
</dbReference>
<evidence type="ECO:0000259" key="5">
    <source>
        <dbReference type="Pfam" id="PF00496"/>
    </source>
</evidence>
<organism evidence="6 7">
    <name type="scientific">Stakelama tenebrarum</name>
    <dbReference type="NCBI Taxonomy" id="2711215"/>
    <lineage>
        <taxon>Bacteria</taxon>
        <taxon>Pseudomonadati</taxon>
        <taxon>Pseudomonadota</taxon>
        <taxon>Alphaproteobacteria</taxon>
        <taxon>Sphingomonadales</taxon>
        <taxon>Sphingomonadaceae</taxon>
        <taxon>Stakelama</taxon>
    </lineage>
</organism>
<proteinExistence type="inferred from homology"/>
<dbReference type="Proteomes" id="UP000501568">
    <property type="component" value="Chromosome"/>
</dbReference>
<dbReference type="GO" id="GO:0015833">
    <property type="term" value="P:peptide transport"/>
    <property type="evidence" value="ECO:0007669"/>
    <property type="project" value="TreeGrafter"/>
</dbReference>
<feature type="domain" description="Solute-binding protein family 5" evidence="5">
    <location>
        <begin position="72"/>
        <end position="323"/>
    </location>
</feature>
<evidence type="ECO:0000256" key="1">
    <source>
        <dbReference type="ARBA" id="ARBA00004418"/>
    </source>
</evidence>
<dbReference type="InterPro" id="IPR039424">
    <property type="entry name" value="SBP_5"/>
</dbReference>
<evidence type="ECO:0000256" key="3">
    <source>
        <dbReference type="ARBA" id="ARBA00022448"/>
    </source>
</evidence>
<keyword evidence="7" id="KW-1185">Reference proteome</keyword>
<dbReference type="GO" id="GO:0030313">
    <property type="term" value="C:cell envelope"/>
    <property type="evidence" value="ECO:0007669"/>
    <property type="project" value="UniProtKB-SubCell"/>
</dbReference>
<protein>
    <submittedName>
        <fullName evidence="6">ABC transporter substrate-binding protein</fullName>
    </submittedName>
</protein>
<dbReference type="EMBL" id="CP049109">
    <property type="protein sequence ID" value="QIG81187.1"/>
    <property type="molecule type" value="Genomic_DNA"/>
</dbReference>
<evidence type="ECO:0000256" key="4">
    <source>
        <dbReference type="ARBA" id="ARBA00022729"/>
    </source>
</evidence>
<keyword evidence="3" id="KW-0813">Transport</keyword>
<dbReference type="AlphaFoldDB" id="A0A6G6Y8Q8"/>
<comment type="subcellular location">
    <subcellularLocation>
        <location evidence="1">Periplasm</location>
    </subcellularLocation>
</comment>
<dbReference type="GO" id="GO:1904680">
    <property type="term" value="F:peptide transmembrane transporter activity"/>
    <property type="evidence" value="ECO:0007669"/>
    <property type="project" value="TreeGrafter"/>
</dbReference>
<dbReference type="PANTHER" id="PTHR30290:SF10">
    <property type="entry name" value="PERIPLASMIC OLIGOPEPTIDE-BINDING PROTEIN-RELATED"/>
    <property type="match status" value="1"/>
</dbReference>
<dbReference type="Gene3D" id="3.90.76.10">
    <property type="entry name" value="Dipeptide-binding Protein, Domain 1"/>
    <property type="match status" value="1"/>
</dbReference>
<dbReference type="Gene3D" id="3.10.105.10">
    <property type="entry name" value="Dipeptide-binding Protein, Domain 3"/>
    <property type="match status" value="1"/>
</dbReference>